<comment type="caution">
    <text evidence="2">The sequence shown here is derived from an EMBL/GenBank/DDBJ whole genome shotgun (WGS) entry which is preliminary data.</text>
</comment>
<dbReference type="InterPro" id="IPR002347">
    <property type="entry name" value="SDR_fam"/>
</dbReference>
<dbReference type="Proteomes" id="UP000294498">
    <property type="component" value="Unassembled WGS sequence"/>
</dbReference>
<gene>
    <name evidence="2" type="ORF">EDB95_5439</name>
</gene>
<dbReference type="FunFam" id="3.40.50.720:FF:000084">
    <property type="entry name" value="Short-chain dehydrogenase reductase"/>
    <property type="match status" value="1"/>
</dbReference>
<dbReference type="PANTHER" id="PTHR42760">
    <property type="entry name" value="SHORT-CHAIN DEHYDROGENASES/REDUCTASES FAMILY MEMBER"/>
    <property type="match status" value="1"/>
</dbReference>
<evidence type="ECO:0000256" key="1">
    <source>
        <dbReference type="ARBA" id="ARBA00006484"/>
    </source>
</evidence>
<dbReference type="PRINTS" id="PR00080">
    <property type="entry name" value="SDRFAMILY"/>
</dbReference>
<dbReference type="SUPFAM" id="SSF51735">
    <property type="entry name" value="NAD(P)-binding Rossmann-fold domains"/>
    <property type="match status" value="1"/>
</dbReference>
<dbReference type="EMBL" id="SODV01000002">
    <property type="protein sequence ID" value="TDW97588.1"/>
    <property type="molecule type" value="Genomic_DNA"/>
</dbReference>
<proteinExistence type="inferred from homology"/>
<reference evidence="2 3" key="1">
    <citation type="submission" date="2019-03" db="EMBL/GenBank/DDBJ databases">
        <title>Genomic Encyclopedia of Type Strains, Phase IV (KMG-IV): sequencing the most valuable type-strain genomes for metagenomic binning, comparative biology and taxonomic classification.</title>
        <authorList>
            <person name="Goeker M."/>
        </authorList>
    </citation>
    <scope>NUCLEOTIDE SEQUENCE [LARGE SCALE GENOMIC DNA]</scope>
    <source>
        <strain evidence="2 3">DSM 100059</strain>
    </source>
</reference>
<protein>
    <submittedName>
        <fullName evidence="2">3-oxoacyl-[acyl-carrier protein] reductase/2-hydroxycyclohexanecarboxyl-CoA dehydrogenase</fullName>
    </submittedName>
</protein>
<keyword evidence="3" id="KW-1185">Reference proteome</keyword>
<dbReference type="PRINTS" id="PR00081">
    <property type="entry name" value="GDHRDH"/>
</dbReference>
<accession>A0A4R8DJ92</accession>
<sequence>MDLKLNDKVALITGGASGIGRAVVKMMLAEGARIVIADLHDPQNSDVLFIKTDVSHREEVHSLIQAALGAYGHLDILFNIAGPGAVGSQLDTDDTEFHRQINGHVLGTFLCTQAVLPHMMERRYGKIINIGSFAAHGVMDSIPAYCAAFGAVDAYTKNVGRWAAPYNININTVSPGNILTPMTVQWLSEDNRMETLSSAIPIRRIGSPEDVAAACVFLASDVARHIVAADINVSGGQRI</sequence>
<comment type="similarity">
    <text evidence="1">Belongs to the short-chain dehydrogenases/reductases (SDR) family.</text>
</comment>
<dbReference type="RefSeq" id="WP_134000090.1">
    <property type="nucleotide sequence ID" value="NZ_SODV01000002.1"/>
</dbReference>
<dbReference type="AlphaFoldDB" id="A0A4R8DJ92"/>
<evidence type="ECO:0000313" key="2">
    <source>
        <dbReference type="EMBL" id="TDW97588.1"/>
    </source>
</evidence>
<evidence type="ECO:0000313" key="3">
    <source>
        <dbReference type="Proteomes" id="UP000294498"/>
    </source>
</evidence>
<dbReference type="CDD" id="cd05233">
    <property type="entry name" value="SDR_c"/>
    <property type="match status" value="1"/>
</dbReference>
<organism evidence="2 3">
    <name type="scientific">Dinghuibacter silviterrae</name>
    <dbReference type="NCBI Taxonomy" id="1539049"/>
    <lineage>
        <taxon>Bacteria</taxon>
        <taxon>Pseudomonadati</taxon>
        <taxon>Bacteroidota</taxon>
        <taxon>Chitinophagia</taxon>
        <taxon>Chitinophagales</taxon>
        <taxon>Chitinophagaceae</taxon>
        <taxon>Dinghuibacter</taxon>
    </lineage>
</organism>
<name>A0A4R8DJ92_9BACT</name>
<dbReference type="InterPro" id="IPR036291">
    <property type="entry name" value="NAD(P)-bd_dom_sf"/>
</dbReference>
<dbReference type="Pfam" id="PF13561">
    <property type="entry name" value="adh_short_C2"/>
    <property type="match status" value="1"/>
</dbReference>
<dbReference type="GO" id="GO:0016616">
    <property type="term" value="F:oxidoreductase activity, acting on the CH-OH group of donors, NAD or NADP as acceptor"/>
    <property type="evidence" value="ECO:0007669"/>
    <property type="project" value="TreeGrafter"/>
</dbReference>
<dbReference type="Gene3D" id="3.40.50.720">
    <property type="entry name" value="NAD(P)-binding Rossmann-like Domain"/>
    <property type="match status" value="1"/>
</dbReference>
<dbReference type="OrthoDB" id="9803333at2"/>